<evidence type="ECO:0000259" key="6">
    <source>
        <dbReference type="Pfam" id="PF02900"/>
    </source>
</evidence>
<dbReference type="PANTHER" id="PTHR30096">
    <property type="entry name" value="4,5-DOPA DIOXYGENASE EXTRADIOL-LIKE PROTEIN"/>
    <property type="match status" value="1"/>
</dbReference>
<reference evidence="7 8" key="1">
    <citation type="submission" date="2020-06" db="EMBL/GenBank/DDBJ databases">
        <title>Anaerococcus sp. nov., isolated form swine feces.</title>
        <authorList>
            <person name="Yu S."/>
        </authorList>
    </citation>
    <scope>NUCLEOTIDE SEQUENCE [LARGE SCALE GENOMIC DNA]</scope>
    <source>
        <strain evidence="7 8">AGMB00486</strain>
    </source>
</reference>
<dbReference type="Proteomes" id="UP000540919">
    <property type="component" value="Unassembled WGS sequence"/>
</dbReference>
<evidence type="ECO:0000313" key="8">
    <source>
        <dbReference type="Proteomes" id="UP000540919"/>
    </source>
</evidence>
<protein>
    <submittedName>
        <fullName evidence="7">Dioxygenase</fullName>
    </submittedName>
</protein>
<keyword evidence="5" id="KW-0560">Oxidoreductase</keyword>
<keyword evidence="3" id="KW-0479">Metal-binding</keyword>
<evidence type="ECO:0000256" key="4">
    <source>
        <dbReference type="ARBA" id="ARBA00022833"/>
    </source>
</evidence>
<gene>
    <name evidence="7" type="ORF">HV819_00030</name>
</gene>
<proteinExistence type="inferred from homology"/>
<evidence type="ECO:0000256" key="5">
    <source>
        <dbReference type="ARBA" id="ARBA00023002"/>
    </source>
</evidence>
<evidence type="ECO:0000313" key="7">
    <source>
        <dbReference type="EMBL" id="NVF10410.1"/>
    </source>
</evidence>
<sequence>MKLPTLFVGHGSPMIALENTEITKNFKKIGNYIIDEYERPKAILAISAHWFTRGNFTQNEDNPRQIYDMYGFPKELYEVKYHVNGDHVLTDKILNLLKNDDIKLNQQWGIDHGTWTVLVHMFPEADIPVVQLSVNASIGEREVFKIGKKLKDLRDEGYLILGSGNIVHNLRYVDWEKKDASLENREFDKFIVENVLSKNFENVINYDKNPYSSYAVPSKDHFYPLIYVLGASDNDKVEVFNQVGSLASISMTSFIFK</sequence>
<dbReference type="PANTHER" id="PTHR30096:SF0">
    <property type="entry name" value="4,5-DOPA DIOXYGENASE EXTRADIOL-LIKE PROTEIN"/>
    <property type="match status" value="1"/>
</dbReference>
<dbReference type="RefSeq" id="WP_176269240.1">
    <property type="nucleotide sequence ID" value="NZ_JABVBA010000001.1"/>
</dbReference>
<dbReference type="CDD" id="cd07363">
    <property type="entry name" value="45_DOPA_Dioxygenase"/>
    <property type="match status" value="1"/>
</dbReference>
<comment type="similarity">
    <text evidence="2">Belongs to the DODA-type extradiol aromatic ring-opening dioxygenase family.</text>
</comment>
<comment type="caution">
    <text evidence="7">The sequence shown here is derived from an EMBL/GenBank/DDBJ whole genome shotgun (WGS) entry which is preliminary data.</text>
</comment>
<dbReference type="GO" id="GO:0051213">
    <property type="term" value="F:dioxygenase activity"/>
    <property type="evidence" value="ECO:0007669"/>
    <property type="project" value="UniProtKB-KW"/>
</dbReference>
<comment type="cofactor">
    <cofactor evidence="1">
        <name>Zn(2+)</name>
        <dbReference type="ChEBI" id="CHEBI:29105"/>
    </cofactor>
</comment>
<dbReference type="EMBL" id="JABVBA010000001">
    <property type="protein sequence ID" value="NVF10410.1"/>
    <property type="molecule type" value="Genomic_DNA"/>
</dbReference>
<dbReference type="InterPro" id="IPR014436">
    <property type="entry name" value="Extradiol_dOase_DODA"/>
</dbReference>
<keyword evidence="8" id="KW-1185">Reference proteome</keyword>
<dbReference type="InterPro" id="IPR004183">
    <property type="entry name" value="Xdiol_dOase_suB"/>
</dbReference>
<feature type="domain" description="Extradiol ring-cleavage dioxygenase class III enzyme subunit B" evidence="6">
    <location>
        <begin position="6"/>
        <end position="254"/>
    </location>
</feature>
<keyword evidence="7" id="KW-0223">Dioxygenase</keyword>
<accession>A0ABX2N6V1</accession>
<name>A0ABX2N6V1_9FIRM</name>
<evidence type="ECO:0000256" key="2">
    <source>
        <dbReference type="ARBA" id="ARBA00007581"/>
    </source>
</evidence>
<dbReference type="Pfam" id="PF02900">
    <property type="entry name" value="LigB"/>
    <property type="match status" value="1"/>
</dbReference>
<dbReference type="PIRSF" id="PIRSF006157">
    <property type="entry name" value="Doxgns_DODA"/>
    <property type="match status" value="1"/>
</dbReference>
<dbReference type="SUPFAM" id="SSF53213">
    <property type="entry name" value="LigB-like"/>
    <property type="match status" value="1"/>
</dbReference>
<evidence type="ECO:0000256" key="3">
    <source>
        <dbReference type="ARBA" id="ARBA00022723"/>
    </source>
</evidence>
<keyword evidence="4" id="KW-0862">Zinc</keyword>
<evidence type="ECO:0000256" key="1">
    <source>
        <dbReference type="ARBA" id="ARBA00001947"/>
    </source>
</evidence>
<dbReference type="Gene3D" id="3.40.830.10">
    <property type="entry name" value="LigB-like"/>
    <property type="match status" value="1"/>
</dbReference>
<organism evidence="7 8">
    <name type="scientific">Anaerococcus faecalis</name>
    <dbReference type="NCBI Taxonomy" id="2742993"/>
    <lineage>
        <taxon>Bacteria</taxon>
        <taxon>Bacillati</taxon>
        <taxon>Bacillota</taxon>
        <taxon>Tissierellia</taxon>
        <taxon>Tissierellales</taxon>
        <taxon>Peptoniphilaceae</taxon>
        <taxon>Anaerococcus</taxon>
    </lineage>
</organism>